<dbReference type="EMBL" id="BARU01041263">
    <property type="protein sequence ID" value="GAH86593.1"/>
    <property type="molecule type" value="Genomic_DNA"/>
</dbReference>
<comment type="caution">
    <text evidence="1">The sequence shown here is derived from an EMBL/GenBank/DDBJ whole genome shotgun (WGS) entry which is preliminary data.</text>
</comment>
<reference evidence="1" key="1">
    <citation type="journal article" date="2014" name="Front. Microbiol.">
        <title>High frequency of phylogenetically diverse reductive dehalogenase-homologous genes in deep subseafloor sedimentary metagenomes.</title>
        <authorList>
            <person name="Kawai M."/>
            <person name="Futagami T."/>
            <person name="Toyoda A."/>
            <person name="Takaki Y."/>
            <person name="Nishi S."/>
            <person name="Hori S."/>
            <person name="Arai W."/>
            <person name="Tsubouchi T."/>
            <person name="Morono Y."/>
            <person name="Uchiyama I."/>
            <person name="Ito T."/>
            <person name="Fujiyama A."/>
            <person name="Inagaki F."/>
            <person name="Takami H."/>
        </authorList>
    </citation>
    <scope>NUCLEOTIDE SEQUENCE</scope>
    <source>
        <strain evidence="1">Expedition CK06-06</strain>
    </source>
</reference>
<feature type="non-terminal residue" evidence="1">
    <location>
        <position position="68"/>
    </location>
</feature>
<organism evidence="1">
    <name type="scientific">marine sediment metagenome</name>
    <dbReference type="NCBI Taxonomy" id="412755"/>
    <lineage>
        <taxon>unclassified sequences</taxon>
        <taxon>metagenomes</taxon>
        <taxon>ecological metagenomes</taxon>
    </lineage>
</organism>
<evidence type="ECO:0000313" key="1">
    <source>
        <dbReference type="EMBL" id="GAH86593.1"/>
    </source>
</evidence>
<dbReference type="AlphaFoldDB" id="X1KXB7"/>
<sequence length="68" mass="7854">MLLTEMKARPIVITDARGIFELRRHIDAEERTISRPARALWERQTGLVTIETTKRALQIGAVPPEWED</sequence>
<protein>
    <submittedName>
        <fullName evidence="1">Uncharacterized protein</fullName>
    </submittedName>
</protein>
<accession>X1KXB7</accession>
<proteinExistence type="predicted"/>
<gene>
    <name evidence="1" type="ORF">S03H2_63653</name>
</gene>
<name>X1KXB7_9ZZZZ</name>